<evidence type="ECO:0000256" key="6">
    <source>
        <dbReference type="ARBA" id="ARBA00023136"/>
    </source>
</evidence>
<dbReference type="SUPFAM" id="SSF109998">
    <property type="entry name" value="Triger factor/SurA peptide-binding domain-like"/>
    <property type="match status" value="1"/>
</dbReference>
<dbReference type="AlphaFoldDB" id="A0A521CHE6"/>
<keyword evidence="5" id="KW-1133">Transmembrane helix</keyword>
<evidence type="ECO:0000256" key="5">
    <source>
        <dbReference type="ARBA" id="ARBA00022989"/>
    </source>
</evidence>
<evidence type="ECO:0000313" key="12">
    <source>
        <dbReference type="EMBL" id="SMO58848.1"/>
    </source>
</evidence>
<keyword evidence="2" id="KW-1003">Cell membrane</keyword>
<comment type="similarity">
    <text evidence="8">Belongs to the PpiD chaperone family.</text>
</comment>
<evidence type="ECO:0000256" key="9">
    <source>
        <dbReference type="ARBA" id="ARBA00040743"/>
    </source>
</evidence>
<gene>
    <name evidence="12" type="ORF">SAMN06265219_105159</name>
</gene>
<name>A0A521CHE6_9BACT</name>
<keyword evidence="12" id="KW-0413">Isomerase</keyword>
<accession>A0A521CHE6</accession>
<dbReference type="PANTHER" id="PTHR47529">
    <property type="entry name" value="PEPTIDYL-PROLYL CIS-TRANS ISOMERASE D"/>
    <property type="match status" value="1"/>
</dbReference>
<evidence type="ECO:0000259" key="11">
    <source>
        <dbReference type="Pfam" id="PF13145"/>
    </source>
</evidence>
<evidence type="ECO:0000256" key="2">
    <source>
        <dbReference type="ARBA" id="ARBA00022475"/>
    </source>
</evidence>
<keyword evidence="3" id="KW-0997">Cell inner membrane</keyword>
<dbReference type="Gene3D" id="3.10.50.40">
    <property type="match status" value="1"/>
</dbReference>
<evidence type="ECO:0000256" key="7">
    <source>
        <dbReference type="ARBA" id="ARBA00023186"/>
    </source>
</evidence>
<dbReference type="Pfam" id="PF13145">
    <property type="entry name" value="Rotamase_2"/>
    <property type="match status" value="2"/>
</dbReference>
<dbReference type="Gene3D" id="1.10.4030.10">
    <property type="entry name" value="Porin chaperone SurA, peptide-binding domain"/>
    <property type="match status" value="2"/>
</dbReference>
<sequence length="587" mass="65984">MEKMRNSTGVILWILIGSFGLLWVLADVNFFDAMQAGPSSLGSVNGDQISNEEYQSRIQYYSNAYSQQTGNSMTPEMRAYYETQAWNELVNSRLLRQKMDELGITVSDQEVLDMVYGDNPAPVIRQNFTREDGSIDRQAIQQVLSSSEFSQQAVALEMQLREQRRQQKLNNYISAGLKVTDREVEQTYLRENTTVTFNYVRFPYSEVAEDQLDISDSDLRDYYEANRERYERDESYRLKFVTFSKLPTAEDTAQIVEDLEGLRSAFAAAQNDSLFLIRQGSTTDYRSAFVAPEDIREEYQLVTELNTGEVSEVIVTGSQVALLKKEDEQDGEIKFQIMSYNIEALPSTIDDANDRAADFEFFASEETSFEEEAESRGLEVGEATATKGNQFISGLGSSRQVMNFLESADEGELSDVLELNSDFVIVKVTEVTPEGYRPFEEVKAQVETQVKIERRKELTREKAQDLLASNSSLDALAEAAGKEVRTAENLRGSATVIPGAGREPAVIGAVFALDEGATSDVIAGNSAAFVAQVTEKLEAELANLDPQTRQSLRQRLEQEKNQAFSSVWLEKLKEDAEIVDNRSRLLQ</sequence>
<evidence type="ECO:0000313" key="13">
    <source>
        <dbReference type="Proteomes" id="UP000317557"/>
    </source>
</evidence>
<dbReference type="GO" id="GO:0005886">
    <property type="term" value="C:plasma membrane"/>
    <property type="evidence" value="ECO:0007669"/>
    <property type="project" value="UniProtKB-SubCell"/>
</dbReference>
<dbReference type="InterPro" id="IPR027304">
    <property type="entry name" value="Trigger_fact/SurA_dom_sf"/>
</dbReference>
<reference evidence="12 13" key="1">
    <citation type="submission" date="2017-05" db="EMBL/GenBank/DDBJ databases">
        <authorList>
            <person name="Varghese N."/>
            <person name="Submissions S."/>
        </authorList>
    </citation>
    <scope>NUCLEOTIDE SEQUENCE [LARGE SCALE GENOMIC DNA]</scope>
    <source>
        <strain evidence="12 13">DSM 21985</strain>
    </source>
</reference>
<dbReference type="InterPro" id="IPR046357">
    <property type="entry name" value="PPIase_dom_sf"/>
</dbReference>
<feature type="domain" description="PpiC" evidence="11">
    <location>
        <begin position="352"/>
        <end position="443"/>
    </location>
</feature>
<comment type="subcellular location">
    <subcellularLocation>
        <location evidence="1">Cell inner membrane</location>
        <topology evidence="1">Single-pass type II membrane protein</topology>
        <orientation evidence="1">Periplasmic side</orientation>
    </subcellularLocation>
</comment>
<dbReference type="EMBL" id="FXTP01000005">
    <property type="protein sequence ID" value="SMO58848.1"/>
    <property type="molecule type" value="Genomic_DNA"/>
</dbReference>
<dbReference type="InterPro" id="IPR052029">
    <property type="entry name" value="PpiD_chaperone"/>
</dbReference>
<keyword evidence="4" id="KW-0812">Transmembrane</keyword>
<keyword evidence="7" id="KW-0143">Chaperone</keyword>
<dbReference type="InterPro" id="IPR000297">
    <property type="entry name" value="PPIase_PpiC"/>
</dbReference>
<evidence type="ECO:0000256" key="1">
    <source>
        <dbReference type="ARBA" id="ARBA00004382"/>
    </source>
</evidence>
<evidence type="ECO:0000256" key="4">
    <source>
        <dbReference type="ARBA" id="ARBA00022692"/>
    </source>
</evidence>
<dbReference type="PANTHER" id="PTHR47529:SF1">
    <property type="entry name" value="PERIPLASMIC CHAPERONE PPID"/>
    <property type="match status" value="1"/>
</dbReference>
<dbReference type="Pfam" id="PF13623">
    <property type="entry name" value="SurA_N_2"/>
    <property type="match status" value="1"/>
</dbReference>
<evidence type="ECO:0000256" key="3">
    <source>
        <dbReference type="ARBA" id="ARBA00022519"/>
    </source>
</evidence>
<protein>
    <recommendedName>
        <fullName evidence="9">Periplasmic chaperone PpiD</fullName>
    </recommendedName>
    <alternativeName>
        <fullName evidence="10">Periplasmic folding chaperone</fullName>
    </alternativeName>
</protein>
<proteinExistence type="inferred from homology"/>
<dbReference type="Proteomes" id="UP000317557">
    <property type="component" value="Unassembled WGS sequence"/>
</dbReference>
<evidence type="ECO:0000256" key="8">
    <source>
        <dbReference type="ARBA" id="ARBA00038408"/>
    </source>
</evidence>
<keyword evidence="13" id="KW-1185">Reference proteome</keyword>
<evidence type="ECO:0000256" key="10">
    <source>
        <dbReference type="ARBA" id="ARBA00042775"/>
    </source>
</evidence>
<keyword evidence="6" id="KW-0472">Membrane</keyword>
<dbReference type="GO" id="GO:0003755">
    <property type="term" value="F:peptidyl-prolyl cis-trans isomerase activity"/>
    <property type="evidence" value="ECO:0007669"/>
    <property type="project" value="InterPro"/>
</dbReference>
<organism evidence="12 13">
    <name type="scientific">Gracilimonas mengyeensis</name>
    <dbReference type="NCBI Taxonomy" id="1302730"/>
    <lineage>
        <taxon>Bacteria</taxon>
        <taxon>Pseudomonadati</taxon>
        <taxon>Balneolota</taxon>
        <taxon>Balneolia</taxon>
        <taxon>Balneolales</taxon>
        <taxon>Balneolaceae</taxon>
        <taxon>Gracilimonas</taxon>
    </lineage>
</organism>
<feature type="domain" description="PpiC" evidence="11">
    <location>
        <begin position="214"/>
        <end position="330"/>
    </location>
</feature>